<dbReference type="GO" id="GO:0016491">
    <property type="term" value="F:oxidoreductase activity"/>
    <property type="evidence" value="ECO:0007669"/>
    <property type="project" value="UniProtKB-KW"/>
</dbReference>
<dbReference type="PANTHER" id="PTHR43673:SF12">
    <property type="entry name" value="PROTEIN DRGA"/>
    <property type="match status" value="1"/>
</dbReference>
<keyword evidence="5" id="KW-1185">Reference proteome</keyword>
<dbReference type="Proteomes" id="UP000056322">
    <property type="component" value="Chromosome 1"/>
</dbReference>
<dbReference type="PANTHER" id="PTHR43673">
    <property type="entry name" value="NAD(P)H NITROREDUCTASE YDGI-RELATED"/>
    <property type="match status" value="1"/>
</dbReference>
<feature type="domain" description="Nitroreductase" evidence="3">
    <location>
        <begin position="11"/>
        <end position="181"/>
    </location>
</feature>
<organism evidence="4 5">
    <name type="scientific">Candidatus Methylopumilus turicensis</name>
    <dbReference type="NCBI Taxonomy" id="1581680"/>
    <lineage>
        <taxon>Bacteria</taxon>
        <taxon>Pseudomonadati</taxon>
        <taxon>Pseudomonadota</taxon>
        <taxon>Betaproteobacteria</taxon>
        <taxon>Nitrosomonadales</taxon>
        <taxon>Methylophilaceae</taxon>
        <taxon>Candidatus Methylopumilus</taxon>
    </lineage>
</organism>
<gene>
    <name evidence="4" type="primary">drgA</name>
    <name evidence="4" type="ORF">BN1209_0691</name>
</gene>
<name>A0A0B7ITW9_9PROT</name>
<dbReference type="CDD" id="cd02137">
    <property type="entry name" value="MhqN-like"/>
    <property type="match status" value="1"/>
</dbReference>
<accession>A0A0B7ITW9</accession>
<protein>
    <submittedName>
        <fullName evidence="4">Protein DrgA</fullName>
    </submittedName>
</protein>
<dbReference type="Gene3D" id="3.40.109.10">
    <property type="entry name" value="NADH Oxidase"/>
    <property type="match status" value="1"/>
</dbReference>
<evidence type="ECO:0000259" key="3">
    <source>
        <dbReference type="Pfam" id="PF00881"/>
    </source>
</evidence>
<evidence type="ECO:0000256" key="1">
    <source>
        <dbReference type="ARBA" id="ARBA00007118"/>
    </source>
</evidence>
<sequence length="204" mass="22750">MECTMNVTTAIETRRSIKAYDPAHKMSEAEVNKLMSLAMLAPTAFNIQHWRFVLVEDAALRAQIQAVSWNQSQVTEASALIVLVADVQAWAKQPERYWKDAPQAVQDFLVPAITQYYTGNPQAQRDEAMRSCGMAAMNIMLAAKEMGYDTCPMDGFDFDAVSTLLNLPADHIPTMFVTVGKAIKDAWPRGGQLTMDEVVIKNKF</sequence>
<dbReference type="HOGENOM" id="CLU_070764_4_2_4"/>
<keyword evidence="2" id="KW-0560">Oxidoreductase</keyword>
<comment type="similarity">
    <text evidence="1">Belongs to the nitroreductase family.</text>
</comment>
<dbReference type="KEGG" id="mbac:BN1209_0691"/>
<evidence type="ECO:0000313" key="5">
    <source>
        <dbReference type="Proteomes" id="UP000056322"/>
    </source>
</evidence>
<dbReference type="InterPro" id="IPR000415">
    <property type="entry name" value="Nitroreductase-like"/>
</dbReference>
<dbReference type="AlphaFoldDB" id="A0A0B7ITW9"/>
<evidence type="ECO:0000256" key="2">
    <source>
        <dbReference type="ARBA" id="ARBA00023002"/>
    </source>
</evidence>
<dbReference type="SUPFAM" id="SSF55469">
    <property type="entry name" value="FMN-dependent nitroreductase-like"/>
    <property type="match status" value="1"/>
</dbReference>
<dbReference type="InterPro" id="IPR029479">
    <property type="entry name" value="Nitroreductase"/>
</dbReference>
<evidence type="ECO:0000313" key="4">
    <source>
        <dbReference type="EMBL" id="CEN55735.1"/>
    </source>
</evidence>
<reference evidence="5" key="1">
    <citation type="submission" date="2014-12" db="EMBL/GenBank/DDBJ databases">
        <authorList>
            <person name="Salcher M.M."/>
        </authorList>
    </citation>
    <scope>NUCLEOTIDE SEQUENCE [LARGE SCALE GENOMIC DNA]</scope>
    <source>
        <strain evidence="5">MMS-10A-171</strain>
    </source>
</reference>
<dbReference type="STRING" id="1581680.BN1209_0691"/>
<dbReference type="EMBL" id="LN794158">
    <property type="protein sequence ID" value="CEN55735.1"/>
    <property type="molecule type" value="Genomic_DNA"/>
</dbReference>
<proteinExistence type="inferred from homology"/>
<dbReference type="Pfam" id="PF00881">
    <property type="entry name" value="Nitroreductase"/>
    <property type="match status" value="1"/>
</dbReference>